<keyword evidence="1" id="KW-0472">Membrane</keyword>
<sequence>MKNKEKWCPTTLVPKKGGYRGNRDTTYLYVASRLVSDLAAEHYYSAIKKYAFGDLADVGCGYVPMYEIYKEQTETQTCIDWANTLHKNEYLDMECDLNQPLNIENDKFDTIILSDVLEHIRKPEHLLRELYRITRLDGVLILGVPFYYWLHETPFDYFRYTKYGLKSMLEDSGYSLIEMNATGGVLDVWGDLTAKIFARIPLIGGNCAKIVQYLIYVFGKTSLGKRIRKGTSESSPLSYIIVAKKVQ</sequence>
<evidence type="ECO:0000313" key="3">
    <source>
        <dbReference type="EMBL" id="MBB4624205.1"/>
    </source>
</evidence>
<accession>A0ABR6KRZ0</accession>
<keyword evidence="4" id="KW-1185">Reference proteome</keyword>
<dbReference type="InterPro" id="IPR013216">
    <property type="entry name" value="Methyltransf_11"/>
</dbReference>
<dbReference type="Gene3D" id="3.40.50.150">
    <property type="entry name" value="Vaccinia Virus protein VP39"/>
    <property type="match status" value="1"/>
</dbReference>
<evidence type="ECO:0000313" key="4">
    <source>
        <dbReference type="Proteomes" id="UP000533637"/>
    </source>
</evidence>
<reference evidence="3 4" key="1">
    <citation type="submission" date="2020-08" db="EMBL/GenBank/DDBJ databases">
        <title>Genomic Encyclopedia of Type Strains, Phase IV (KMG-IV): sequencing the most valuable type-strain genomes for metagenomic binning, comparative biology and taxonomic classification.</title>
        <authorList>
            <person name="Goeker M."/>
        </authorList>
    </citation>
    <scope>NUCLEOTIDE SEQUENCE [LARGE SCALE GENOMIC DNA]</scope>
    <source>
        <strain evidence="3 4">DSM 102983</strain>
    </source>
</reference>
<protein>
    <submittedName>
        <fullName evidence="3">SAM-dependent methyltransferase</fullName>
    </submittedName>
</protein>
<feature type="transmembrane region" description="Helical" evidence="1">
    <location>
        <begin position="130"/>
        <end position="150"/>
    </location>
</feature>
<proteinExistence type="predicted"/>
<evidence type="ECO:0000259" key="2">
    <source>
        <dbReference type="Pfam" id="PF08241"/>
    </source>
</evidence>
<evidence type="ECO:0000256" key="1">
    <source>
        <dbReference type="SAM" id="Phobius"/>
    </source>
</evidence>
<organism evidence="3 4">
    <name type="scientific">Parabacteroides faecis</name>
    <dbReference type="NCBI Taxonomy" id="1217282"/>
    <lineage>
        <taxon>Bacteria</taxon>
        <taxon>Pseudomonadati</taxon>
        <taxon>Bacteroidota</taxon>
        <taxon>Bacteroidia</taxon>
        <taxon>Bacteroidales</taxon>
        <taxon>Tannerellaceae</taxon>
        <taxon>Parabacteroides</taxon>
    </lineage>
</organism>
<dbReference type="GO" id="GO:0008168">
    <property type="term" value="F:methyltransferase activity"/>
    <property type="evidence" value="ECO:0007669"/>
    <property type="project" value="UniProtKB-KW"/>
</dbReference>
<dbReference type="GO" id="GO:0032259">
    <property type="term" value="P:methylation"/>
    <property type="evidence" value="ECO:0007669"/>
    <property type="project" value="UniProtKB-KW"/>
</dbReference>
<comment type="caution">
    <text evidence="3">The sequence shown here is derived from an EMBL/GenBank/DDBJ whole genome shotgun (WGS) entry which is preliminary data.</text>
</comment>
<dbReference type="Proteomes" id="UP000533637">
    <property type="component" value="Unassembled WGS sequence"/>
</dbReference>
<feature type="transmembrane region" description="Helical" evidence="1">
    <location>
        <begin position="196"/>
        <end position="219"/>
    </location>
</feature>
<dbReference type="InterPro" id="IPR029063">
    <property type="entry name" value="SAM-dependent_MTases_sf"/>
</dbReference>
<keyword evidence="3" id="KW-0489">Methyltransferase</keyword>
<keyword evidence="1" id="KW-0812">Transmembrane</keyword>
<dbReference type="SUPFAM" id="SSF53335">
    <property type="entry name" value="S-adenosyl-L-methionine-dependent methyltransferases"/>
    <property type="match status" value="1"/>
</dbReference>
<name>A0ABR6KRZ0_9BACT</name>
<dbReference type="RefSeq" id="WP_183671951.1">
    <property type="nucleotide sequence ID" value="NZ_BMPB01000014.1"/>
</dbReference>
<keyword evidence="3" id="KW-0808">Transferase</keyword>
<dbReference type="EMBL" id="JACHOC010000009">
    <property type="protein sequence ID" value="MBB4624205.1"/>
    <property type="molecule type" value="Genomic_DNA"/>
</dbReference>
<keyword evidence="1" id="KW-1133">Transmembrane helix</keyword>
<dbReference type="Pfam" id="PF08241">
    <property type="entry name" value="Methyltransf_11"/>
    <property type="match status" value="1"/>
</dbReference>
<dbReference type="CDD" id="cd02440">
    <property type="entry name" value="AdoMet_MTases"/>
    <property type="match status" value="1"/>
</dbReference>
<gene>
    <name evidence="3" type="ORF">GGQ57_004133</name>
</gene>
<feature type="domain" description="Methyltransferase type 11" evidence="2">
    <location>
        <begin position="57"/>
        <end position="142"/>
    </location>
</feature>